<organism evidence="1 2">
    <name type="scientific">Candidatus Methylospira mobilis</name>
    <dbReference type="NCBI Taxonomy" id="1808979"/>
    <lineage>
        <taxon>Bacteria</taxon>
        <taxon>Pseudomonadati</taxon>
        <taxon>Pseudomonadota</taxon>
        <taxon>Gammaproteobacteria</taxon>
        <taxon>Methylococcales</taxon>
        <taxon>Methylococcaceae</taxon>
        <taxon>Candidatus Methylospira</taxon>
    </lineage>
</organism>
<evidence type="ECO:0000313" key="2">
    <source>
        <dbReference type="Proteomes" id="UP000325755"/>
    </source>
</evidence>
<evidence type="ECO:0000313" key="1">
    <source>
        <dbReference type="EMBL" id="QFY42128.1"/>
    </source>
</evidence>
<reference evidence="1 2" key="1">
    <citation type="submission" date="2019-09" db="EMBL/GenBank/DDBJ databases">
        <title>Ecophysiology of the spiral-shaped methanotroph Methylospira mobilis as revealed by the complete genome sequence.</title>
        <authorList>
            <person name="Oshkin I.Y."/>
            <person name="Dedysh S.N."/>
            <person name="Miroshnikov K."/>
            <person name="Danilova O.V."/>
            <person name="Hakobyan A."/>
            <person name="Liesack W."/>
        </authorList>
    </citation>
    <scope>NUCLEOTIDE SEQUENCE [LARGE SCALE GENOMIC DNA]</scope>
    <source>
        <strain evidence="1 2">Shm1</strain>
    </source>
</reference>
<gene>
    <name evidence="1" type="ORF">F6R98_05370</name>
</gene>
<accession>A0A5Q0BJ06</accession>
<keyword evidence="2" id="KW-1185">Reference proteome</keyword>
<dbReference type="AlphaFoldDB" id="A0A5Q0BJ06"/>
<protein>
    <submittedName>
        <fullName evidence="1">Uncharacterized protein</fullName>
    </submittedName>
</protein>
<dbReference type="InParanoid" id="A0A5Q0BJ06"/>
<dbReference type="EMBL" id="CP044205">
    <property type="protein sequence ID" value="QFY42128.1"/>
    <property type="molecule type" value="Genomic_DNA"/>
</dbReference>
<dbReference type="Proteomes" id="UP000325755">
    <property type="component" value="Chromosome"/>
</dbReference>
<dbReference type="KEGG" id="mmob:F6R98_05370"/>
<proteinExistence type="predicted"/>
<sequence>MISTSAIGSEEQYVNVMNLSCIEYFVNRTDHGDELTNHIKFERIGVTIDMENGSCDAWSGTLIE</sequence>
<name>A0A5Q0BJ06_9GAMM</name>